<feature type="compositionally biased region" description="Polar residues" evidence="1">
    <location>
        <begin position="1"/>
        <end position="12"/>
    </location>
</feature>
<reference evidence="2" key="1">
    <citation type="submission" date="2023-04" db="EMBL/GenBank/DDBJ databases">
        <authorList>
            <consortium name="ELIXIR-Norway"/>
        </authorList>
    </citation>
    <scope>NUCLEOTIDE SEQUENCE [LARGE SCALE GENOMIC DNA]</scope>
</reference>
<proteinExistence type="predicted"/>
<evidence type="ECO:0000256" key="1">
    <source>
        <dbReference type="SAM" id="MobiDB-lite"/>
    </source>
</evidence>
<feature type="region of interest" description="Disordered" evidence="1">
    <location>
        <begin position="74"/>
        <end position="158"/>
    </location>
</feature>
<feature type="compositionally biased region" description="Basic and acidic residues" evidence="1">
    <location>
        <begin position="110"/>
        <end position="122"/>
    </location>
</feature>
<evidence type="ECO:0000313" key="2">
    <source>
        <dbReference type="EMBL" id="CAI9173259.1"/>
    </source>
</evidence>
<dbReference type="EMBL" id="OX459969">
    <property type="protein sequence ID" value="CAI9173259.1"/>
    <property type="molecule type" value="Genomic_DNA"/>
</dbReference>
<feature type="compositionally biased region" description="Low complexity" evidence="1">
    <location>
        <begin position="47"/>
        <end position="58"/>
    </location>
</feature>
<dbReference type="Proteomes" id="UP001176941">
    <property type="component" value="Chromosome 33"/>
</dbReference>
<feature type="region of interest" description="Disordered" evidence="1">
    <location>
        <begin position="1"/>
        <end position="58"/>
    </location>
</feature>
<protein>
    <submittedName>
        <fullName evidence="2">Uncharacterized protein</fullName>
    </submittedName>
</protein>
<organism evidence="2 3">
    <name type="scientific">Rangifer tarandus platyrhynchus</name>
    <name type="common">Svalbard reindeer</name>
    <dbReference type="NCBI Taxonomy" id="3082113"/>
    <lineage>
        <taxon>Eukaryota</taxon>
        <taxon>Metazoa</taxon>
        <taxon>Chordata</taxon>
        <taxon>Craniata</taxon>
        <taxon>Vertebrata</taxon>
        <taxon>Euteleostomi</taxon>
        <taxon>Mammalia</taxon>
        <taxon>Eutheria</taxon>
        <taxon>Laurasiatheria</taxon>
        <taxon>Artiodactyla</taxon>
        <taxon>Ruminantia</taxon>
        <taxon>Pecora</taxon>
        <taxon>Cervidae</taxon>
        <taxon>Odocoileinae</taxon>
        <taxon>Rangifer</taxon>
    </lineage>
</organism>
<gene>
    <name evidence="2" type="ORF">MRATA1EN1_LOCUS22221</name>
</gene>
<feature type="compositionally biased region" description="Basic and acidic residues" evidence="1">
    <location>
        <begin position="28"/>
        <end position="46"/>
    </location>
</feature>
<keyword evidence="3" id="KW-1185">Reference proteome</keyword>
<accession>A0ABN8ZHN1</accession>
<name>A0ABN8ZHN1_RANTA</name>
<sequence length="182" mass="19609">MESLEVPSSNQPLGEMTPAQAGPMGWRRPREQRPAVKAGAELRNKLETASAAAEAPLEWARQDGLETWRERMWGGKAAQPGRRPGPGLDREVGVTSQSKGYARETMLVEEGEKAELRVESRSVRGGGTQHNLRSGDFAWGSNQPPIPAHSTPEAGEPAAGGYCPQCLHQAEVEDAFQGPPGF</sequence>
<evidence type="ECO:0000313" key="3">
    <source>
        <dbReference type="Proteomes" id="UP001176941"/>
    </source>
</evidence>